<sequence length="154" mass="16011">MPTTITGPKVLAMFGLGFGTVIAVNVALAVNAVHTFPGLEVASSYVASQSFDAERARQERLGWSAGAEIAPDGTLRVTLTDAQGDPVQGAALDLTLGRPTTDAEDRALPLTRDGTGWRAGPLPGPGAWMLQLEATAADGTPWRHRVTLHNGAPS</sequence>
<dbReference type="PIRSF" id="PIRSF011386">
    <property type="entry name" value="FixH"/>
    <property type="match status" value="1"/>
</dbReference>
<protein>
    <recommendedName>
        <fullName evidence="3">RdxH</fullName>
    </recommendedName>
</protein>
<dbReference type="Pfam" id="PF05751">
    <property type="entry name" value="FixH"/>
    <property type="match status" value="1"/>
</dbReference>
<organism evidence="1 2">
    <name type="scientific">Roseivivax isoporae LMG 25204</name>
    <dbReference type="NCBI Taxonomy" id="1449351"/>
    <lineage>
        <taxon>Bacteria</taxon>
        <taxon>Pseudomonadati</taxon>
        <taxon>Pseudomonadota</taxon>
        <taxon>Alphaproteobacteria</taxon>
        <taxon>Rhodobacterales</taxon>
        <taxon>Roseobacteraceae</taxon>
        <taxon>Roseivivax</taxon>
    </lineage>
</organism>
<dbReference type="eggNOG" id="COG5456">
    <property type="taxonomic scope" value="Bacteria"/>
</dbReference>
<dbReference type="RefSeq" id="WP_043771090.1">
    <property type="nucleotide sequence ID" value="NZ_JAME01000016.1"/>
</dbReference>
<dbReference type="OrthoDB" id="1495896at2"/>
<dbReference type="Proteomes" id="UP000023430">
    <property type="component" value="Unassembled WGS sequence"/>
</dbReference>
<dbReference type="EMBL" id="JAME01000016">
    <property type="protein sequence ID" value="ETX28699.1"/>
    <property type="molecule type" value="Genomic_DNA"/>
</dbReference>
<keyword evidence="2" id="KW-1185">Reference proteome</keyword>
<comment type="caution">
    <text evidence="1">The sequence shown here is derived from an EMBL/GenBank/DDBJ whole genome shotgun (WGS) entry which is preliminary data.</text>
</comment>
<accession>X7F9E3</accession>
<proteinExistence type="predicted"/>
<reference evidence="1 2" key="1">
    <citation type="submission" date="2014-01" db="EMBL/GenBank/DDBJ databases">
        <title>Roseivivax isoporae LMG 25204 Genome Sequencing.</title>
        <authorList>
            <person name="Lai Q."/>
            <person name="Li G."/>
            <person name="Shao Z."/>
        </authorList>
    </citation>
    <scope>NUCLEOTIDE SEQUENCE [LARGE SCALE GENOMIC DNA]</scope>
    <source>
        <strain evidence="1 2">LMG 25204</strain>
    </source>
</reference>
<dbReference type="STRING" id="1449351.RISW2_05215"/>
<evidence type="ECO:0008006" key="3">
    <source>
        <dbReference type="Google" id="ProtNLM"/>
    </source>
</evidence>
<evidence type="ECO:0000313" key="1">
    <source>
        <dbReference type="EMBL" id="ETX28699.1"/>
    </source>
</evidence>
<gene>
    <name evidence="1" type="ORF">RISW2_05215</name>
</gene>
<evidence type="ECO:0000313" key="2">
    <source>
        <dbReference type="Proteomes" id="UP000023430"/>
    </source>
</evidence>
<dbReference type="InterPro" id="IPR008620">
    <property type="entry name" value="FixH"/>
</dbReference>
<dbReference type="AlphaFoldDB" id="X7F9E3"/>
<dbReference type="InterPro" id="IPR018037">
    <property type="entry name" value="FixH_proteobacterial"/>
</dbReference>
<name>X7F9E3_9RHOB</name>